<reference evidence="1" key="1">
    <citation type="submission" date="2022-10" db="EMBL/GenBank/DDBJ databases">
        <authorList>
            <person name="Chen Y."/>
            <person name="Dougan E. K."/>
            <person name="Chan C."/>
            <person name="Rhodes N."/>
            <person name="Thang M."/>
        </authorList>
    </citation>
    <scope>NUCLEOTIDE SEQUENCE</scope>
</reference>
<comment type="caution">
    <text evidence="1">The sequence shown here is derived from an EMBL/GenBank/DDBJ whole genome shotgun (WGS) entry which is preliminary data.</text>
</comment>
<protein>
    <submittedName>
        <fullName evidence="1">Uncharacterized protein</fullName>
    </submittedName>
</protein>
<evidence type="ECO:0000313" key="2">
    <source>
        <dbReference type="EMBL" id="CAL1149323.1"/>
    </source>
</evidence>
<dbReference type="Proteomes" id="UP001152797">
    <property type="component" value="Unassembled WGS sequence"/>
</dbReference>
<evidence type="ECO:0000313" key="3">
    <source>
        <dbReference type="Proteomes" id="UP001152797"/>
    </source>
</evidence>
<reference evidence="2" key="2">
    <citation type="submission" date="2024-04" db="EMBL/GenBank/DDBJ databases">
        <authorList>
            <person name="Chen Y."/>
            <person name="Shah S."/>
            <person name="Dougan E. K."/>
            <person name="Thang M."/>
            <person name="Chan C."/>
        </authorList>
    </citation>
    <scope>NUCLEOTIDE SEQUENCE [LARGE SCALE GENOMIC DNA]</scope>
</reference>
<dbReference type="AlphaFoldDB" id="A0A9P1CS43"/>
<sequence length="379" mass="38940">MAPMCRFRPCRVQKVSLQWTEGQESEKSMEEVCVFLHVFAICAQPRVGSRVDLLAFASTGAMAQPFYGGKGGPGGPPPGYMAGMGAPQGMPGGPPTQTYMQGPGMGPGMGPGGCSVGPAGPGMAPCGPSMGCGGPGMCGPGMGGPGMGGPGMGPGGMPPVQPGMGQGMPGGCPPGPPPYTQGCGGAGMAQTGFAMPGMQGPTIDTFVEVSPEIQPVFRREQDGTYSLQVPRIRVRLTTNCSPPPPAEPGLAPFKPYEEFWVDMPELSWVVFNPWAGTPPGGIISAQAKKRGAVLEVSPQVTLNAKLKANSPYGTLVVEDYQVDGRTGMQQKVGETPLTYQLKVEGALSVNKGAGNMGSNRLDVDLSFYFTASMSTKGSA</sequence>
<proteinExistence type="predicted"/>
<organism evidence="1">
    <name type="scientific">Cladocopium goreaui</name>
    <dbReference type="NCBI Taxonomy" id="2562237"/>
    <lineage>
        <taxon>Eukaryota</taxon>
        <taxon>Sar</taxon>
        <taxon>Alveolata</taxon>
        <taxon>Dinophyceae</taxon>
        <taxon>Suessiales</taxon>
        <taxon>Symbiodiniaceae</taxon>
        <taxon>Cladocopium</taxon>
    </lineage>
</organism>
<accession>A0A9P1CS43</accession>
<dbReference type="OrthoDB" id="10470674at2759"/>
<name>A0A9P1CS43_9DINO</name>
<evidence type="ECO:0000313" key="1">
    <source>
        <dbReference type="EMBL" id="CAI3995948.1"/>
    </source>
</evidence>
<keyword evidence="3" id="KW-1185">Reference proteome</keyword>
<dbReference type="EMBL" id="CAMXCT030002136">
    <property type="protein sequence ID" value="CAL4783260.1"/>
    <property type="molecule type" value="Genomic_DNA"/>
</dbReference>
<gene>
    <name evidence="1" type="ORF">C1SCF055_LOCUS22468</name>
</gene>
<dbReference type="EMBL" id="CAMXCT010002136">
    <property type="protein sequence ID" value="CAI3995948.1"/>
    <property type="molecule type" value="Genomic_DNA"/>
</dbReference>
<dbReference type="EMBL" id="CAMXCT020002136">
    <property type="protein sequence ID" value="CAL1149323.1"/>
    <property type="molecule type" value="Genomic_DNA"/>
</dbReference>